<dbReference type="Pfam" id="PF10017">
    <property type="entry name" value="Methyltransf_33"/>
    <property type="match status" value="1"/>
</dbReference>
<dbReference type="InterPro" id="IPR035094">
    <property type="entry name" value="EgtD"/>
</dbReference>
<protein>
    <submittedName>
        <fullName evidence="4">L-histidine N(Alpha)-methyltransferase</fullName>
        <ecNumber evidence="4">2.1.1.44</ecNumber>
    </submittedName>
</protein>
<accession>A0ABX1CZS8</accession>
<name>A0ABX1CZS8_9FLAO</name>
<dbReference type="InterPro" id="IPR029063">
    <property type="entry name" value="SAM-dependent_MTases_sf"/>
</dbReference>
<evidence type="ECO:0000256" key="2">
    <source>
        <dbReference type="ARBA" id="ARBA00022679"/>
    </source>
</evidence>
<dbReference type="RefSeq" id="WP_168138616.1">
    <property type="nucleotide sequence ID" value="NZ_JAAVJR010000006.1"/>
</dbReference>
<dbReference type="Gene3D" id="3.40.50.150">
    <property type="entry name" value="Vaccinia Virus protein VP39"/>
    <property type="match status" value="1"/>
</dbReference>
<organism evidence="4 5">
    <name type="scientific">Salinimicrobium oceani</name>
    <dbReference type="NCBI Taxonomy" id="2722702"/>
    <lineage>
        <taxon>Bacteria</taxon>
        <taxon>Pseudomonadati</taxon>
        <taxon>Bacteroidota</taxon>
        <taxon>Flavobacteriia</taxon>
        <taxon>Flavobacteriales</taxon>
        <taxon>Flavobacteriaceae</taxon>
        <taxon>Salinimicrobium</taxon>
    </lineage>
</organism>
<dbReference type="InterPro" id="IPR051128">
    <property type="entry name" value="EgtD_Methyltrsf_superfamily"/>
</dbReference>
<dbReference type="InterPro" id="IPR017804">
    <property type="entry name" value="MeTrfase_EgtD-like"/>
</dbReference>
<dbReference type="PANTHER" id="PTHR43397:SF1">
    <property type="entry name" value="ERGOTHIONEINE BIOSYNTHESIS PROTEIN 1"/>
    <property type="match status" value="1"/>
</dbReference>
<dbReference type="GO" id="GO:0032259">
    <property type="term" value="P:methylation"/>
    <property type="evidence" value="ECO:0007669"/>
    <property type="project" value="UniProtKB-KW"/>
</dbReference>
<dbReference type="PANTHER" id="PTHR43397">
    <property type="entry name" value="ERGOTHIONEINE BIOSYNTHESIS PROTEIN 1"/>
    <property type="match status" value="1"/>
</dbReference>
<evidence type="ECO:0000313" key="4">
    <source>
        <dbReference type="EMBL" id="NJW53505.1"/>
    </source>
</evidence>
<evidence type="ECO:0000256" key="1">
    <source>
        <dbReference type="ARBA" id="ARBA00022603"/>
    </source>
</evidence>
<comment type="caution">
    <text evidence="4">The sequence shown here is derived from an EMBL/GenBank/DDBJ whole genome shotgun (WGS) entry which is preliminary data.</text>
</comment>
<feature type="domain" description="Histidine-specific methyltransferase SAM-dependent" evidence="3">
    <location>
        <begin position="13"/>
        <end position="320"/>
    </location>
</feature>
<keyword evidence="2 4" id="KW-0808">Transferase</keyword>
<dbReference type="PIRSF" id="PIRSF018005">
    <property type="entry name" value="UCP018005"/>
    <property type="match status" value="1"/>
</dbReference>
<sequence length="322" mass="37180">MNRTKPPEFKTQFAEDVFCGLTSYPKKLSSKFFYDEKGDQLFQQIMGLPEYYLTGKEYQILVRHREEIGEAFASLEGFDLIELGAGDGKKTKVLLRHFEEKNYDFKYLPVDISQNVLEQLSQSLETEIPGIEVEPQQGTYAQVLTKLSEYKNRKKIILFLGSNIGNLSQQEAINFLSGIKASMNSKDLFFMGVDQKKHPQVILDAYNDTSGITAAFNKNLLTRINRELEANFDLEAFMHWPLYDPETGIAKSYLVSKKEQVVQINDLNLEVHFQAWETIHTEISQKYDDTSISWLAEEAGLQIVKNWTDKEKCFKNYLFQTL</sequence>
<gene>
    <name evidence="4" type="primary">egtD</name>
    <name evidence="4" type="ORF">HC175_11295</name>
</gene>
<evidence type="ECO:0000313" key="5">
    <source>
        <dbReference type="Proteomes" id="UP000703674"/>
    </source>
</evidence>
<evidence type="ECO:0000259" key="3">
    <source>
        <dbReference type="Pfam" id="PF10017"/>
    </source>
</evidence>
<dbReference type="EMBL" id="JAAVJR010000006">
    <property type="protein sequence ID" value="NJW53505.1"/>
    <property type="molecule type" value="Genomic_DNA"/>
</dbReference>
<keyword evidence="1 4" id="KW-0489">Methyltransferase</keyword>
<dbReference type="SUPFAM" id="SSF53335">
    <property type="entry name" value="S-adenosyl-L-methionine-dependent methyltransferases"/>
    <property type="match status" value="1"/>
</dbReference>
<dbReference type="EC" id="2.1.1.44" evidence="4"/>
<proteinExistence type="predicted"/>
<keyword evidence="5" id="KW-1185">Reference proteome</keyword>
<dbReference type="NCBIfam" id="TIGR03438">
    <property type="entry name" value="egtD_ergothio"/>
    <property type="match status" value="1"/>
</dbReference>
<reference evidence="4 5" key="1">
    <citation type="submission" date="2020-03" db="EMBL/GenBank/DDBJ databases">
        <title>Salinimicrobium sp. nov, isolated from SCS.</title>
        <authorList>
            <person name="Cao W.R."/>
        </authorList>
    </citation>
    <scope>NUCLEOTIDE SEQUENCE [LARGE SCALE GENOMIC DNA]</scope>
    <source>
        <strain evidence="5">J15B91</strain>
    </source>
</reference>
<dbReference type="GO" id="GO:0052706">
    <property type="term" value="F:L-histidine N(alpha)-methyltransferase activity"/>
    <property type="evidence" value="ECO:0007669"/>
    <property type="project" value="UniProtKB-EC"/>
</dbReference>
<dbReference type="Proteomes" id="UP000703674">
    <property type="component" value="Unassembled WGS sequence"/>
</dbReference>
<dbReference type="InterPro" id="IPR019257">
    <property type="entry name" value="MeTrfase_dom"/>
</dbReference>